<evidence type="ECO:0000313" key="10">
    <source>
        <dbReference type="Proteomes" id="UP000001811"/>
    </source>
</evidence>
<dbReference type="InterPro" id="IPR009003">
    <property type="entry name" value="Peptidase_S1_PA"/>
</dbReference>
<dbReference type="FunCoup" id="G1T4V3">
    <property type="interactions" value="212"/>
</dbReference>
<dbReference type="InterPro" id="IPR018114">
    <property type="entry name" value="TRYPSIN_HIS"/>
</dbReference>
<keyword evidence="1 7" id="KW-0645">Protease</keyword>
<proteinExistence type="predicted"/>
<gene>
    <name evidence="9" type="primary">GZMH</name>
</gene>
<dbReference type="InterPro" id="IPR043504">
    <property type="entry name" value="Peptidase_S1_PA_chymotrypsin"/>
</dbReference>
<dbReference type="eggNOG" id="KOG3627">
    <property type="taxonomic scope" value="Eukaryota"/>
</dbReference>
<dbReference type="EMBL" id="AAGW02024112">
    <property type="status" value="NOT_ANNOTATED_CDS"/>
    <property type="molecule type" value="Genomic_DNA"/>
</dbReference>
<feature type="domain" description="Peptidase S1" evidence="8">
    <location>
        <begin position="89"/>
        <end position="311"/>
    </location>
</feature>
<evidence type="ECO:0000256" key="5">
    <source>
        <dbReference type="ARBA" id="ARBA00023145"/>
    </source>
</evidence>
<dbReference type="Gene3D" id="2.40.10.10">
    <property type="entry name" value="Trypsin-like serine proteases"/>
    <property type="match status" value="2"/>
</dbReference>
<dbReference type="HOGENOM" id="CLU_006842_1_0_1"/>
<keyword evidence="5" id="KW-0865">Zymogen</keyword>
<dbReference type="EMBL" id="AAGW02024111">
    <property type="status" value="NOT_ANNOTATED_CDS"/>
    <property type="molecule type" value="Genomic_DNA"/>
</dbReference>
<dbReference type="GO" id="GO:0004252">
    <property type="term" value="F:serine-type endopeptidase activity"/>
    <property type="evidence" value="ECO:0007669"/>
    <property type="project" value="InterPro"/>
</dbReference>
<dbReference type="Bgee" id="ENSOCUG00000029126">
    <property type="expression patterns" value="Expressed in blood and 7 other cell types or tissues"/>
</dbReference>
<evidence type="ECO:0000256" key="6">
    <source>
        <dbReference type="ARBA" id="ARBA00023157"/>
    </source>
</evidence>
<dbReference type="FunFam" id="2.40.10.10:FF:000014">
    <property type="entry name" value="Complement factor D"/>
    <property type="match status" value="1"/>
</dbReference>
<evidence type="ECO:0000256" key="2">
    <source>
        <dbReference type="ARBA" id="ARBA00022729"/>
    </source>
</evidence>
<dbReference type="CDD" id="cd00190">
    <property type="entry name" value="Tryp_SPc"/>
    <property type="match status" value="1"/>
</dbReference>
<protein>
    <submittedName>
        <fullName evidence="9">Granzyme H</fullName>
    </submittedName>
</protein>
<dbReference type="GO" id="GO:0006508">
    <property type="term" value="P:proteolysis"/>
    <property type="evidence" value="ECO:0007669"/>
    <property type="project" value="UniProtKB-KW"/>
</dbReference>
<dbReference type="PANTHER" id="PTHR24271:SF70">
    <property type="entry name" value="GRANZYME H"/>
    <property type="match status" value="1"/>
</dbReference>
<dbReference type="AlphaFoldDB" id="G1T4V3"/>
<dbReference type="Ensembl" id="ENSOCUT00000013162.4">
    <property type="protein sequence ID" value="ENSOCUP00000011332.4"/>
    <property type="gene ID" value="ENSOCUG00000029126.2"/>
</dbReference>
<keyword evidence="2" id="KW-0732">Signal</keyword>
<dbReference type="SMR" id="G1T4V3"/>
<dbReference type="GeneID" id="100352439"/>
<dbReference type="PROSITE" id="PS50240">
    <property type="entry name" value="TRYPSIN_DOM"/>
    <property type="match status" value="1"/>
</dbReference>
<keyword evidence="3 7" id="KW-0378">Hydrolase</keyword>
<dbReference type="PROSITE" id="PS00134">
    <property type="entry name" value="TRYPSIN_HIS"/>
    <property type="match status" value="1"/>
</dbReference>
<dbReference type="GeneTree" id="ENSGT01030000234551"/>
<reference evidence="9 10" key="1">
    <citation type="journal article" date="2011" name="Nature">
        <title>A high-resolution map of human evolutionary constraint using 29 mammals.</title>
        <authorList>
            <person name="Lindblad-Toh K."/>
            <person name="Garber M."/>
            <person name="Zuk O."/>
            <person name="Lin M.F."/>
            <person name="Parker B.J."/>
            <person name="Washietl S."/>
            <person name="Kheradpour P."/>
            <person name="Ernst J."/>
            <person name="Jordan G."/>
            <person name="Mauceli E."/>
            <person name="Ward L.D."/>
            <person name="Lowe C.B."/>
            <person name="Holloway A.K."/>
            <person name="Clamp M."/>
            <person name="Gnerre S."/>
            <person name="Alfoldi J."/>
            <person name="Beal K."/>
            <person name="Chang J."/>
            <person name="Clawson H."/>
            <person name="Cuff J."/>
            <person name="Di Palma F."/>
            <person name="Fitzgerald S."/>
            <person name="Flicek P."/>
            <person name="Guttman M."/>
            <person name="Hubisz M.J."/>
            <person name="Jaffe D.B."/>
            <person name="Jungreis I."/>
            <person name="Kent W.J."/>
            <person name="Kostka D."/>
            <person name="Lara M."/>
            <person name="Martins A.L."/>
            <person name="Massingham T."/>
            <person name="Moltke I."/>
            <person name="Raney B.J."/>
            <person name="Rasmussen M.D."/>
            <person name="Robinson J."/>
            <person name="Stark A."/>
            <person name="Vilella A.J."/>
            <person name="Wen J."/>
            <person name="Xie X."/>
            <person name="Zody M.C."/>
            <person name="Baldwin J."/>
            <person name="Bloom T."/>
            <person name="Chin C.W."/>
            <person name="Heiman D."/>
            <person name="Nicol R."/>
            <person name="Nusbaum C."/>
            <person name="Young S."/>
            <person name="Wilkinson J."/>
            <person name="Worley K.C."/>
            <person name="Kovar C.L."/>
            <person name="Muzny D.M."/>
            <person name="Gibbs R.A."/>
            <person name="Cree A."/>
            <person name="Dihn H.H."/>
            <person name="Fowler G."/>
            <person name="Jhangiani S."/>
            <person name="Joshi V."/>
            <person name="Lee S."/>
            <person name="Lewis L.R."/>
            <person name="Nazareth L.V."/>
            <person name="Okwuonu G."/>
            <person name="Santibanez J."/>
            <person name="Warren W.C."/>
            <person name="Mardis E.R."/>
            <person name="Weinstock G.M."/>
            <person name="Wilson R.K."/>
            <person name="Delehaunty K."/>
            <person name="Dooling D."/>
            <person name="Fronik C."/>
            <person name="Fulton L."/>
            <person name="Fulton B."/>
            <person name="Graves T."/>
            <person name="Minx P."/>
            <person name="Sodergren E."/>
            <person name="Birney E."/>
            <person name="Margulies E.H."/>
            <person name="Herrero J."/>
            <person name="Green E.D."/>
            <person name="Haussler D."/>
            <person name="Siepel A."/>
            <person name="Goldman N."/>
            <person name="Pollard K.S."/>
            <person name="Pedersen J.S."/>
            <person name="Lander E.S."/>
            <person name="Kellis M."/>
        </authorList>
    </citation>
    <scope>NUCLEOTIDE SEQUENCE [LARGE SCALE GENOMIC DNA]</scope>
    <source>
        <strain evidence="9 10">Thorbecke inbred</strain>
    </source>
</reference>
<dbReference type="STRING" id="9986.ENSOCUP00000011332"/>
<sequence>MVSFSPKPETFDKPLCLMTPIKTKKDQPRRSVQSVSPPSLPPLPGLCVWEEETPAAPTRAALPGRCCGSCSCRSRFCLLGQGQAFLTEIIGGHEAKPHSRPYMAFVQFLAQSKKRCSGVLVREDFVLTAAHCLGSSINVTLGAHNIKEQERTQQVIPVRRAIPHKDYNPEDYTNDIMLLQLERKAKKTKAVRPIRLPRGKARVKPGQVCRVAGWGQVASGTLATTLQEVELTVQQDQECESLFRGYYSRATEICVGDPKKMKTGGKGDSGGPLVCSNVAQGILSYGQRNRTPPGVFIKVSSFLPWIKRIMKGL</sequence>
<evidence type="ECO:0000256" key="4">
    <source>
        <dbReference type="ARBA" id="ARBA00022825"/>
    </source>
</evidence>
<dbReference type="PaxDb" id="9986-ENSOCUP00000011332"/>
<name>G1T4V3_RABIT</name>
<keyword evidence="6" id="KW-1015">Disulfide bond</keyword>
<dbReference type="GO" id="GO:0005737">
    <property type="term" value="C:cytoplasm"/>
    <property type="evidence" value="ECO:0007669"/>
    <property type="project" value="TreeGrafter"/>
</dbReference>
<dbReference type="InterPro" id="IPR033116">
    <property type="entry name" value="TRYPSIN_SER"/>
</dbReference>
<evidence type="ECO:0000256" key="1">
    <source>
        <dbReference type="ARBA" id="ARBA00022670"/>
    </source>
</evidence>
<evidence type="ECO:0000313" key="9">
    <source>
        <dbReference type="Ensembl" id="ENSOCUP00000011332.4"/>
    </source>
</evidence>
<accession>G1T4V3</accession>
<dbReference type="PROSITE" id="PS00135">
    <property type="entry name" value="TRYPSIN_SER"/>
    <property type="match status" value="1"/>
</dbReference>
<evidence type="ECO:0000256" key="7">
    <source>
        <dbReference type="RuleBase" id="RU363034"/>
    </source>
</evidence>
<keyword evidence="4 7" id="KW-0720">Serine protease</keyword>
<evidence type="ECO:0000259" key="8">
    <source>
        <dbReference type="PROSITE" id="PS50240"/>
    </source>
</evidence>
<keyword evidence="10" id="KW-1185">Reference proteome</keyword>
<organism evidence="9 10">
    <name type="scientific">Oryctolagus cuniculus</name>
    <name type="common">Rabbit</name>
    <dbReference type="NCBI Taxonomy" id="9986"/>
    <lineage>
        <taxon>Eukaryota</taxon>
        <taxon>Metazoa</taxon>
        <taxon>Chordata</taxon>
        <taxon>Craniata</taxon>
        <taxon>Vertebrata</taxon>
        <taxon>Euteleostomi</taxon>
        <taxon>Mammalia</taxon>
        <taxon>Eutheria</taxon>
        <taxon>Euarchontoglires</taxon>
        <taxon>Glires</taxon>
        <taxon>Lagomorpha</taxon>
        <taxon>Leporidae</taxon>
        <taxon>Oryctolagus</taxon>
    </lineage>
</organism>
<dbReference type="InParanoid" id="G1T4V3"/>
<dbReference type="InterPro" id="IPR001314">
    <property type="entry name" value="Peptidase_S1A"/>
</dbReference>
<dbReference type="SUPFAM" id="SSF50494">
    <property type="entry name" value="Trypsin-like serine proteases"/>
    <property type="match status" value="1"/>
</dbReference>
<dbReference type="Proteomes" id="UP000001811">
    <property type="component" value="Chromosome 17"/>
</dbReference>
<dbReference type="OrthoDB" id="5565075at2759"/>
<reference evidence="9" key="2">
    <citation type="submission" date="2025-08" db="UniProtKB">
        <authorList>
            <consortium name="Ensembl"/>
        </authorList>
    </citation>
    <scope>IDENTIFICATION</scope>
    <source>
        <strain evidence="9">Thorbecke</strain>
    </source>
</reference>
<dbReference type="PANTHER" id="PTHR24271">
    <property type="entry name" value="KALLIKREIN-RELATED"/>
    <property type="match status" value="1"/>
</dbReference>
<reference evidence="9" key="3">
    <citation type="submission" date="2025-09" db="UniProtKB">
        <authorList>
            <consortium name="Ensembl"/>
        </authorList>
    </citation>
    <scope>IDENTIFICATION</scope>
    <source>
        <strain evidence="9">Thorbecke</strain>
    </source>
</reference>
<dbReference type="PRINTS" id="PR00722">
    <property type="entry name" value="CHYMOTRYPSIN"/>
</dbReference>
<dbReference type="Pfam" id="PF00089">
    <property type="entry name" value="Trypsin"/>
    <property type="match status" value="1"/>
</dbReference>
<dbReference type="SMART" id="SM00020">
    <property type="entry name" value="Tryp_SPc"/>
    <property type="match status" value="1"/>
</dbReference>
<evidence type="ECO:0000256" key="3">
    <source>
        <dbReference type="ARBA" id="ARBA00022801"/>
    </source>
</evidence>
<dbReference type="InterPro" id="IPR001254">
    <property type="entry name" value="Trypsin_dom"/>
</dbReference>